<reference evidence="2 3" key="1">
    <citation type="submission" date="2019-03" db="EMBL/GenBank/DDBJ databases">
        <authorList>
            <person name="Kim M.K.M."/>
        </authorList>
    </citation>
    <scope>NUCLEOTIDE SEQUENCE [LARGE SCALE GENOMIC DNA]</scope>
    <source>
        <strain evidence="2 3">17J68-15</strain>
    </source>
</reference>
<dbReference type="Proteomes" id="UP000295164">
    <property type="component" value="Unassembled WGS sequence"/>
</dbReference>
<accession>A0A4R4DZJ4</accession>
<dbReference type="RefSeq" id="WP_131851773.1">
    <property type="nucleotide sequence ID" value="NZ_SKFH01000011.1"/>
</dbReference>
<comment type="caution">
    <text evidence="2">The sequence shown here is derived from an EMBL/GenBank/DDBJ whole genome shotgun (WGS) entry which is preliminary data.</text>
</comment>
<dbReference type="PANTHER" id="PTHR38011">
    <property type="entry name" value="DIHYDROFOLATE REDUCTASE FAMILY PROTEIN (AFU_ORTHOLOGUE AFUA_8G06820)"/>
    <property type="match status" value="1"/>
</dbReference>
<dbReference type="EMBL" id="SKFH01000011">
    <property type="protein sequence ID" value="TCZ72159.1"/>
    <property type="molecule type" value="Genomic_DNA"/>
</dbReference>
<dbReference type="Gene3D" id="3.40.430.10">
    <property type="entry name" value="Dihydrofolate Reductase, subunit A"/>
    <property type="match status" value="1"/>
</dbReference>
<name>A0A4R4DZJ4_9BACT</name>
<dbReference type="GO" id="GO:0008703">
    <property type="term" value="F:5-amino-6-(5-phosphoribosylamino)uracil reductase activity"/>
    <property type="evidence" value="ECO:0007669"/>
    <property type="project" value="InterPro"/>
</dbReference>
<protein>
    <submittedName>
        <fullName evidence="2">Dihydrofolate reductase</fullName>
    </submittedName>
</protein>
<proteinExistence type="predicted"/>
<evidence type="ECO:0000313" key="3">
    <source>
        <dbReference type="Proteomes" id="UP000295164"/>
    </source>
</evidence>
<sequence>MRRLHLQMQVTADGFVAGPNGELDWMTFAWDDALKQYVTALTDSIDTILLGRKMAGGFIPYWAGVADDAAHPEQGVGRLFSELPKVVFSKTMTESPWPRSTIAGDLAGEVARLKALEGKDLIVYGGASFVSALIDAGLIDELHLFVNPTAIGDGLSIFSGRTRLKLLGATPFDCGIVLLRYAPER</sequence>
<gene>
    <name evidence="2" type="ORF">E0486_08690</name>
</gene>
<keyword evidence="3" id="KW-1185">Reference proteome</keyword>
<feature type="domain" description="Bacterial bifunctional deaminase-reductase C-terminal" evidence="1">
    <location>
        <begin position="4"/>
        <end position="178"/>
    </location>
</feature>
<dbReference type="OrthoDB" id="195113at2"/>
<organism evidence="2 3">
    <name type="scientific">Flaviaesturariibacter aridisoli</name>
    <dbReference type="NCBI Taxonomy" id="2545761"/>
    <lineage>
        <taxon>Bacteria</taxon>
        <taxon>Pseudomonadati</taxon>
        <taxon>Bacteroidota</taxon>
        <taxon>Chitinophagia</taxon>
        <taxon>Chitinophagales</taxon>
        <taxon>Chitinophagaceae</taxon>
        <taxon>Flaviaestuariibacter</taxon>
    </lineage>
</organism>
<evidence type="ECO:0000313" key="2">
    <source>
        <dbReference type="EMBL" id="TCZ72159.1"/>
    </source>
</evidence>
<dbReference type="SUPFAM" id="SSF53597">
    <property type="entry name" value="Dihydrofolate reductase-like"/>
    <property type="match status" value="1"/>
</dbReference>
<dbReference type="InterPro" id="IPR002734">
    <property type="entry name" value="RibDG_C"/>
</dbReference>
<dbReference type="PANTHER" id="PTHR38011:SF11">
    <property type="entry name" value="2,5-DIAMINO-6-RIBOSYLAMINO-4(3H)-PYRIMIDINONE 5'-PHOSPHATE REDUCTASE"/>
    <property type="match status" value="1"/>
</dbReference>
<dbReference type="Pfam" id="PF01872">
    <property type="entry name" value="RibD_C"/>
    <property type="match status" value="1"/>
</dbReference>
<dbReference type="InterPro" id="IPR024072">
    <property type="entry name" value="DHFR-like_dom_sf"/>
</dbReference>
<dbReference type="AlphaFoldDB" id="A0A4R4DZJ4"/>
<dbReference type="GO" id="GO:0009231">
    <property type="term" value="P:riboflavin biosynthetic process"/>
    <property type="evidence" value="ECO:0007669"/>
    <property type="project" value="InterPro"/>
</dbReference>
<evidence type="ECO:0000259" key="1">
    <source>
        <dbReference type="Pfam" id="PF01872"/>
    </source>
</evidence>
<dbReference type="InterPro" id="IPR050765">
    <property type="entry name" value="Riboflavin_Biosynth_HTPR"/>
</dbReference>